<feature type="transmembrane region" description="Helical" evidence="1">
    <location>
        <begin position="113"/>
        <end position="132"/>
    </location>
</feature>
<dbReference type="RefSeq" id="WP_323984325.1">
    <property type="nucleotide sequence ID" value="NZ_JAYKBW010000018.1"/>
</dbReference>
<feature type="transmembrane region" description="Helical" evidence="1">
    <location>
        <begin position="12"/>
        <end position="34"/>
    </location>
</feature>
<reference evidence="2 3" key="1">
    <citation type="submission" date="2023-12" db="EMBL/GenBank/DDBJ databases">
        <title>Genomic sequences of Capnocytophaga and Parvimonas strains.</title>
        <authorList>
            <person name="Watt R.M."/>
            <person name="Wang M."/>
            <person name="Yang T."/>
            <person name="Tong W.M."/>
        </authorList>
    </citation>
    <scope>NUCLEOTIDE SEQUENCE [LARGE SCALE GENOMIC DNA]</scope>
    <source>
        <strain evidence="2 3">CCUG 13096</strain>
    </source>
</reference>
<evidence type="ECO:0000313" key="3">
    <source>
        <dbReference type="Proteomes" id="UP001311730"/>
    </source>
</evidence>
<protein>
    <recommendedName>
        <fullName evidence="4">Beta-carotene 15,15'-monooxygenase</fullName>
    </recommendedName>
</protein>
<keyword evidence="1" id="KW-0472">Membrane</keyword>
<accession>A0ABU5ZBH4</accession>
<organism evidence="2 3">
    <name type="scientific">Capnocytophaga gingivalis</name>
    <dbReference type="NCBI Taxonomy" id="1017"/>
    <lineage>
        <taxon>Bacteria</taxon>
        <taxon>Pseudomonadati</taxon>
        <taxon>Bacteroidota</taxon>
        <taxon>Flavobacteriia</taxon>
        <taxon>Flavobacteriales</taxon>
        <taxon>Flavobacteriaceae</taxon>
        <taxon>Capnocytophaga</taxon>
    </lineage>
</organism>
<feature type="transmembrane region" description="Helical" evidence="1">
    <location>
        <begin position="73"/>
        <end position="93"/>
    </location>
</feature>
<dbReference type="Proteomes" id="UP001311730">
    <property type="component" value="Unassembled WGS sequence"/>
</dbReference>
<sequence>MKNLNINIRCNIYIVLLLFLCYNSVFSTTAFVAMPGTGGLSISTPHYIIAFFRTIPYSLAQSLFFEDSMDIPFLFRTYFYISILLYILIPYFLYKEKKGKPYFYHYDIEDKTYFILIDVIILLLYAPLLLIGCMMFSFFSLFNIIPLFLFVLGVRIYQYRKKLNFIVKFNFFQKHRR</sequence>
<keyword evidence="1" id="KW-1133">Transmembrane helix</keyword>
<evidence type="ECO:0008006" key="4">
    <source>
        <dbReference type="Google" id="ProtNLM"/>
    </source>
</evidence>
<evidence type="ECO:0000313" key="2">
    <source>
        <dbReference type="EMBL" id="MEB3076330.1"/>
    </source>
</evidence>
<evidence type="ECO:0000256" key="1">
    <source>
        <dbReference type="SAM" id="Phobius"/>
    </source>
</evidence>
<dbReference type="EMBL" id="JAYKBW010000018">
    <property type="protein sequence ID" value="MEB3076330.1"/>
    <property type="molecule type" value="Genomic_DNA"/>
</dbReference>
<gene>
    <name evidence="2" type="ORF">VJJ08_13640</name>
</gene>
<comment type="caution">
    <text evidence="2">The sequence shown here is derived from an EMBL/GenBank/DDBJ whole genome shotgun (WGS) entry which is preliminary data.</text>
</comment>
<name>A0ABU5ZBH4_9FLAO</name>
<proteinExistence type="predicted"/>
<feature type="transmembrane region" description="Helical" evidence="1">
    <location>
        <begin position="138"/>
        <end position="157"/>
    </location>
</feature>
<keyword evidence="3" id="KW-1185">Reference proteome</keyword>
<keyword evidence="1" id="KW-0812">Transmembrane</keyword>